<keyword evidence="1" id="KW-1133">Transmembrane helix</keyword>
<keyword evidence="1" id="KW-0472">Membrane</keyword>
<proteinExistence type="predicted"/>
<feature type="transmembrane region" description="Helical" evidence="1">
    <location>
        <begin position="89"/>
        <end position="111"/>
    </location>
</feature>
<sequence length="296" mass="32722">MFDLLLNSIMLMPKVFLRTFPVALLVGSLYFGLIFNTSNPLWQAFFVATLTTPYIAIMRLSAMRASLMAIGRTRPATLSNLSRSQLRMAYGNLLPINLVQLMVFSLFYLILVDQFSSMSYEAMFEMAQAGRYLPSEEMISDINLFTNIVGGFSALIAALGFGLMGTPMAVTAANAAEKSPRHDITFGFAHNFFGLFVLYIVAQVLNGIFVVTIALFAMAMFPFIATEYLIYGLVAAVVVYISLYFATTAAGAALSYGQLLDQQKLVREYIQENLAGPQTSPDELRAMRRARQSGMN</sequence>
<feature type="transmembrane region" description="Helical" evidence="1">
    <location>
        <begin position="15"/>
        <end position="35"/>
    </location>
</feature>
<keyword evidence="3" id="KW-1185">Reference proteome</keyword>
<protein>
    <submittedName>
        <fullName evidence="2">Uncharacterized protein</fullName>
    </submittedName>
</protein>
<feature type="transmembrane region" description="Helical" evidence="1">
    <location>
        <begin position="148"/>
        <end position="170"/>
    </location>
</feature>
<evidence type="ECO:0000313" key="2">
    <source>
        <dbReference type="EMBL" id="SPF30415.1"/>
    </source>
</evidence>
<accession>A0A2R8AEC6</accession>
<dbReference type="Proteomes" id="UP000244932">
    <property type="component" value="Unassembled WGS sequence"/>
</dbReference>
<feature type="transmembrane region" description="Helical" evidence="1">
    <location>
        <begin position="41"/>
        <end position="62"/>
    </location>
</feature>
<dbReference type="AlphaFoldDB" id="A0A2R8AEC6"/>
<dbReference type="RefSeq" id="WP_108783101.1">
    <property type="nucleotide sequence ID" value="NZ_OMKW01000003.1"/>
</dbReference>
<keyword evidence="1" id="KW-0812">Transmembrane</keyword>
<evidence type="ECO:0000313" key="3">
    <source>
        <dbReference type="Proteomes" id="UP000244932"/>
    </source>
</evidence>
<reference evidence="2 3" key="1">
    <citation type="submission" date="2018-03" db="EMBL/GenBank/DDBJ databases">
        <authorList>
            <person name="Keele B.F."/>
        </authorList>
    </citation>
    <scope>NUCLEOTIDE SEQUENCE [LARGE SCALE GENOMIC DNA]</scope>
    <source>
        <strain evidence="2 3">CeCT 8812</strain>
    </source>
</reference>
<feature type="transmembrane region" description="Helical" evidence="1">
    <location>
        <begin position="191"/>
        <end position="224"/>
    </location>
</feature>
<evidence type="ECO:0000256" key="1">
    <source>
        <dbReference type="SAM" id="Phobius"/>
    </source>
</evidence>
<gene>
    <name evidence="2" type="ORF">POI8812_02751</name>
</gene>
<organism evidence="2 3">
    <name type="scientific">Pontivivens insulae</name>
    <dbReference type="NCBI Taxonomy" id="1639689"/>
    <lineage>
        <taxon>Bacteria</taxon>
        <taxon>Pseudomonadati</taxon>
        <taxon>Pseudomonadota</taxon>
        <taxon>Alphaproteobacteria</taxon>
        <taxon>Rhodobacterales</taxon>
        <taxon>Paracoccaceae</taxon>
        <taxon>Pontivivens</taxon>
    </lineage>
</organism>
<feature type="transmembrane region" description="Helical" evidence="1">
    <location>
        <begin position="230"/>
        <end position="254"/>
    </location>
</feature>
<name>A0A2R8AEC6_9RHOB</name>
<dbReference type="EMBL" id="OMKW01000003">
    <property type="protein sequence ID" value="SPF30415.1"/>
    <property type="molecule type" value="Genomic_DNA"/>
</dbReference>
<dbReference type="OrthoDB" id="9993024at2"/>